<feature type="non-terminal residue" evidence="5">
    <location>
        <position position="94"/>
    </location>
</feature>
<dbReference type="SUPFAM" id="SSF56935">
    <property type="entry name" value="Porins"/>
    <property type="match status" value="1"/>
</dbReference>
<evidence type="ECO:0000259" key="4">
    <source>
        <dbReference type="Pfam" id="PF00593"/>
    </source>
</evidence>
<keyword evidence="5" id="KW-0675">Receptor</keyword>
<dbReference type="Proteomes" id="UP001623600">
    <property type="component" value="Unassembled WGS sequence"/>
</dbReference>
<organism evidence="5 6">
    <name type="scientific">Candidatus Clostridium helianthi</name>
    <dbReference type="NCBI Taxonomy" id="3381660"/>
    <lineage>
        <taxon>Bacteria</taxon>
        <taxon>Bacillati</taxon>
        <taxon>Bacillota</taxon>
        <taxon>Clostridia</taxon>
        <taxon>Eubacteriales</taxon>
        <taxon>Clostridiaceae</taxon>
        <taxon>Clostridium</taxon>
    </lineage>
</organism>
<proteinExistence type="predicted"/>
<keyword evidence="3" id="KW-0998">Cell outer membrane</keyword>
<dbReference type="RefSeq" id="WP_406763031.1">
    <property type="nucleotide sequence ID" value="NZ_JBJIAB010000165.1"/>
</dbReference>
<gene>
    <name evidence="5" type="ORF">ACJDTP_27790</name>
</gene>
<dbReference type="Pfam" id="PF00593">
    <property type="entry name" value="TonB_dep_Rec_b-barrel"/>
    <property type="match status" value="1"/>
</dbReference>
<name>A0ABW8SFH8_9CLOT</name>
<dbReference type="InterPro" id="IPR000531">
    <property type="entry name" value="Beta-barrel_TonB"/>
</dbReference>
<evidence type="ECO:0000313" key="6">
    <source>
        <dbReference type="Proteomes" id="UP001623600"/>
    </source>
</evidence>
<dbReference type="EMBL" id="JBJIAB010000165">
    <property type="protein sequence ID" value="MFL0168840.1"/>
    <property type="molecule type" value="Genomic_DNA"/>
</dbReference>
<accession>A0ABW8SFH8</accession>
<comment type="caution">
    <text evidence="5">The sequence shown here is derived from an EMBL/GenBank/DDBJ whole genome shotgun (WGS) entry which is preliminary data.</text>
</comment>
<feature type="non-terminal residue" evidence="5">
    <location>
        <position position="1"/>
    </location>
</feature>
<dbReference type="InterPro" id="IPR036942">
    <property type="entry name" value="Beta-barrel_TonB_sf"/>
</dbReference>
<evidence type="ECO:0000256" key="1">
    <source>
        <dbReference type="ARBA" id="ARBA00004442"/>
    </source>
</evidence>
<evidence type="ECO:0000256" key="2">
    <source>
        <dbReference type="ARBA" id="ARBA00023136"/>
    </source>
</evidence>
<feature type="domain" description="TonB-dependent receptor-like beta-barrel" evidence="4">
    <location>
        <begin position="3"/>
        <end position="90"/>
    </location>
</feature>
<protein>
    <submittedName>
        <fullName evidence="5">TonB-dependent receptor domain-containing protein</fullName>
    </submittedName>
</protein>
<keyword evidence="6" id="KW-1185">Reference proteome</keyword>
<evidence type="ECO:0000313" key="5">
    <source>
        <dbReference type="EMBL" id="MFL0168840.1"/>
    </source>
</evidence>
<keyword evidence="2" id="KW-0472">Membrane</keyword>
<sequence length="94" mass="10248">PESSIKGAEIQIDWLPVTGLRFGLGAAYLDTEITGTFNNFSAFGQPIDFKGYGFANTPKWQANASVEYRWPVSDTLGAYVGANANYRSDTNGDF</sequence>
<dbReference type="Gene3D" id="2.40.170.20">
    <property type="entry name" value="TonB-dependent receptor, beta-barrel domain"/>
    <property type="match status" value="1"/>
</dbReference>
<reference evidence="5 6" key="1">
    <citation type="submission" date="2024-11" db="EMBL/GenBank/DDBJ databases">
        <authorList>
            <person name="Heng Y.C."/>
            <person name="Lim A.C.H."/>
            <person name="Lee J.K.Y."/>
            <person name="Kittelmann S."/>
        </authorList>
    </citation>
    <scope>NUCLEOTIDE SEQUENCE [LARGE SCALE GENOMIC DNA]</scope>
    <source>
        <strain evidence="5 6">WILCCON 0112</strain>
    </source>
</reference>
<comment type="subcellular location">
    <subcellularLocation>
        <location evidence="1">Cell outer membrane</location>
    </subcellularLocation>
</comment>
<evidence type="ECO:0000256" key="3">
    <source>
        <dbReference type="ARBA" id="ARBA00023237"/>
    </source>
</evidence>